<evidence type="ECO:0000313" key="2">
    <source>
        <dbReference type="EMBL" id="KAG7304079.1"/>
    </source>
</evidence>
<gene>
    <name evidence="2" type="ORF">JYU34_011009</name>
</gene>
<protein>
    <recommendedName>
        <fullName evidence="1">Reverse transcriptase domain-containing protein</fullName>
    </recommendedName>
</protein>
<dbReference type="PANTHER" id="PTHR33332">
    <property type="entry name" value="REVERSE TRANSCRIPTASE DOMAIN-CONTAINING PROTEIN"/>
    <property type="match status" value="1"/>
</dbReference>
<reference evidence="2 3" key="1">
    <citation type="submission" date="2021-06" db="EMBL/GenBank/DDBJ databases">
        <title>A haploid diamondback moth (Plutella xylostella L.) genome assembly resolves 31 chromosomes and identifies a diamide resistance mutation.</title>
        <authorList>
            <person name="Ward C.M."/>
            <person name="Perry K.D."/>
            <person name="Baker G."/>
            <person name="Powis K."/>
            <person name="Heckel D.G."/>
            <person name="Baxter S.W."/>
        </authorList>
    </citation>
    <scope>NUCLEOTIDE SEQUENCE [LARGE SCALE GENOMIC DNA]</scope>
    <source>
        <strain evidence="2 3">LV</strain>
        <tissue evidence="2">Single pupa</tissue>
    </source>
</reference>
<feature type="domain" description="Reverse transcriptase" evidence="1">
    <location>
        <begin position="1"/>
        <end position="262"/>
    </location>
</feature>
<name>A0ABQ7QFU7_PLUXY</name>
<comment type="caution">
    <text evidence="2">The sequence shown here is derived from an EMBL/GenBank/DDBJ whole genome shotgun (WGS) entry which is preliminary data.</text>
</comment>
<sequence>MSGTRVNNYRPISVLTVLSKILEKILNRKLVNHLDKNNIISENQFGFRSGRSTEDAVHTLTDHIVKGLDSGLKTVGIFLDLCKAFDTVSIPLLLCKMERCGIRGIALDLFTDYLQDRTQRVVIGEHISDEQPISFGVPQGSVLGPTLFLIYINELCDFNIKNSKIITYADDTVLLVQAKSWDEVHYFAESSLHSIMIWLSKNLLTLNIEKTKYITFSIRRFSQPPPSFEIRAHVCDIKNTSSPCSCNNIIRTDHIRYLGIIIDSLLGWNQHCNQLISRVRKLIVVFKRLRIAANSDTLKLVYHALAQSIISYCIVAWGGCCKTRLIRVERAQRCILKVMAFKPTLFSTSEIYSYWRVLSVRKLFYMAVILRKHTNTIFHPNYMTTKRRHDIVCSLVKHKTVFAGRFYYCISPILYNRLNKILDIYHMTLRECKLTTVTWLLSLSYEDTESLSAVNK</sequence>
<dbReference type="InterPro" id="IPR000477">
    <property type="entry name" value="RT_dom"/>
</dbReference>
<dbReference type="InterPro" id="IPR043502">
    <property type="entry name" value="DNA/RNA_pol_sf"/>
</dbReference>
<dbReference type="PROSITE" id="PS50878">
    <property type="entry name" value="RT_POL"/>
    <property type="match status" value="1"/>
</dbReference>
<evidence type="ECO:0000259" key="1">
    <source>
        <dbReference type="PROSITE" id="PS50878"/>
    </source>
</evidence>
<accession>A0ABQ7QFU7</accession>
<proteinExistence type="predicted"/>
<evidence type="ECO:0000313" key="3">
    <source>
        <dbReference type="Proteomes" id="UP000823941"/>
    </source>
</evidence>
<dbReference type="CDD" id="cd01650">
    <property type="entry name" value="RT_nLTR_like"/>
    <property type="match status" value="1"/>
</dbReference>
<keyword evidence="3" id="KW-1185">Reference proteome</keyword>
<dbReference type="EMBL" id="JAHIBW010000015">
    <property type="protein sequence ID" value="KAG7304079.1"/>
    <property type="molecule type" value="Genomic_DNA"/>
</dbReference>
<dbReference type="SUPFAM" id="SSF56672">
    <property type="entry name" value="DNA/RNA polymerases"/>
    <property type="match status" value="1"/>
</dbReference>
<dbReference type="Proteomes" id="UP000823941">
    <property type="component" value="Chromosome 15"/>
</dbReference>
<organism evidence="2 3">
    <name type="scientific">Plutella xylostella</name>
    <name type="common">Diamondback moth</name>
    <name type="synonym">Plutella maculipennis</name>
    <dbReference type="NCBI Taxonomy" id="51655"/>
    <lineage>
        <taxon>Eukaryota</taxon>
        <taxon>Metazoa</taxon>
        <taxon>Ecdysozoa</taxon>
        <taxon>Arthropoda</taxon>
        <taxon>Hexapoda</taxon>
        <taxon>Insecta</taxon>
        <taxon>Pterygota</taxon>
        <taxon>Neoptera</taxon>
        <taxon>Endopterygota</taxon>
        <taxon>Lepidoptera</taxon>
        <taxon>Glossata</taxon>
        <taxon>Ditrysia</taxon>
        <taxon>Yponomeutoidea</taxon>
        <taxon>Plutellidae</taxon>
        <taxon>Plutella</taxon>
    </lineage>
</organism>
<dbReference type="Pfam" id="PF00078">
    <property type="entry name" value="RVT_1"/>
    <property type="match status" value="1"/>
</dbReference>